<dbReference type="GO" id="GO:0000287">
    <property type="term" value="F:magnesium ion binding"/>
    <property type="evidence" value="ECO:0007669"/>
    <property type="project" value="TreeGrafter"/>
</dbReference>
<evidence type="ECO:0000313" key="14">
    <source>
        <dbReference type="Proteomes" id="UP000235965"/>
    </source>
</evidence>
<evidence type="ECO:0000256" key="10">
    <source>
        <dbReference type="ARBA" id="ARBA00023299"/>
    </source>
</evidence>
<keyword evidence="9" id="KW-0460">Magnesium</keyword>
<accession>A0A2J7R7G0</accession>
<evidence type="ECO:0000256" key="9">
    <source>
        <dbReference type="ARBA" id="ARBA00022842"/>
    </source>
</evidence>
<keyword evidence="8" id="KW-0378">Hydrolase</keyword>
<evidence type="ECO:0000256" key="8">
    <source>
        <dbReference type="ARBA" id="ARBA00022801"/>
    </source>
</evidence>
<evidence type="ECO:0000256" key="6">
    <source>
        <dbReference type="ARBA" id="ARBA00022605"/>
    </source>
</evidence>
<keyword evidence="7" id="KW-0479">Metal-binding</keyword>
<reference evidence="13 14" key="1">
    <citation type="submission" date="2017-12" db="EMBL/GenBank/DDBJ databases">
        <title>Hemimetabolous genomes reveal molecular basis of termite eusociality.</title>
        <authorList>
            <person name="Harrison M.C."/>
            <person name="Jongepier E."/>
            <person name="Robertson H.M."/>
            <person name="Arning N."/>
            <person name="Bitard-Feildel T."/>
            <person name="Chao H."/>
            <person name="Childers C.P."/>
            <person name="Dinh H."/>
            <person name="Doddapaneni H."/>
            <person name="Dugan S."/>
            <person name="Gowin J."/>
            <person name="Greiner C."/>
            <person name="Han Y."/>
            <person name="Hu H."/>
            <person name="Hughes D.S.T."/>
            <person name="Huylmans A.-K."/>
            <person name="Kemena C."/>
            <person name="Kremer L.P.M."/>
            <person name="Lee S.L."/>
            <person name="Lopez-Ezquerra A."/>
            <person name="Mallet L."/>
            <person name="Monroy-Kuhn J.M."/>
            <person name="Moser A."/>
            <person name="Murali S.C."/>
            <person name="Muzny D.M."/>
            <person name="Otani S."/>
            <person name="Piulachs M.-D."/>
            <person name="Poelchau M."/>
            <person name="Qu J."/>
            <person name="Schaub F."/>
            <person name="Wada-Katsumata A."/>
            <person name="Worley K.C."/>
            <person name="Xie Q."/>
            <person name="Ylla G."/>
            <person name="Poulsen M."/>
            <person name="Gibbs R.A."/>
            <person name="Schal C."/>
            <person name="Richards S."/>
            <person name="Belles X."/>
            <person name="Korb J."/>
            <person name="Bornberg-Bauer E."/>
        </authorList>
    </citation>
    <scope>NUCLEOTIDE SEQUENCE [LARGE SCALE GENOMIC DNA]</scope>
    <source>
        <tissue evidence="13">Whole body</tissue>
    </source>
</reference>
<dbReference type="SUPFAM" id="SSF56784">
    <property type="entry name" value="HAD-like"/>
    <property type="match status" value="1"/>
</dbReference>
<dbReference type="GO" id="GO:0036424">
    <property type="term" value="F:L-phosphoserine phosphatase activity"/>
    <property type="evidence" value="ECO:0007669"/>
    <property type="project" value="InterPro"/>
</dbReference>
<evidence type="ECO:0000256" key="3">
    <source>
        <dbReference type="ARBA" id="ARBA00009184"/>
    </source>
</evidence>
<dbReference type="STRING" id="105785.A0A2J7R7G0"/>
<dbReference type="FunFam" id="3.40.50.1000:FF:000077">
    <property type="entry name" value="Phosphoserine phosphatase, chloroplastic"/>
    <property type="match status" value="1"/>
</dbReference>
<evidence type="ECO:0000313" key="13">
    <source>
        <dbReference type="EMBL" id="PNF36774.1"/>
    </source>
</evidence>
<dbReference type="CDD" id="cd04309">
    <property type="entry name" value="HAD_PSP_eu"/>
    <property type="match status" value="1"/>
</dbReference>
<dbReference type="InterPro" id="IPR050582">
    <property type="entry name" value="HAD-like_SerB"/>
</dbReference>
<feature type="active site" description="Nucleophile" evidence="12">
    <location>
        <position position="20"/>
    </location>
</feature>
<dbReference type="EMBL" id="NEVH01006732">
    <property type="protein sequence ID" value="PNF36774.1"/>
    <property type="molecule type" value="Genomic_DNA"/>
</dbReference>
<dbReference type="PANTHER" id="PTHR43344">
    <property type="entry name" value="PHOSPHOSERINE PHOSPHATASE"/>
    <property type="match status" value="1"/>
</dbReference>
<dbReference type="AlphaFoldDB" id="A0A2J7R7G0"/>
<protein>
    <recommendedName>
        <fullName evidence="5">Phosphoserine phosphatase</fullName>
        <ecNumber evidence="4">3.1.3.3</ecNumber>
    </recommendedName>
    <alternativeName>
        <fullName evidence="11">O-phosphoserine phosphohydrolase</fullName>
    </alternativeName>
</protein>
<dbReference type="GO" id="GO:0006564">
    <property type="term" value="P:L-serine biosynthetic process"/>
    <property type="evidence" value="ECO:0007669"/>
    <property type="project" value="UniProtKB-KW"/>
</dbReference>
<dbReference type="Proteomes" id="UP000235965">
    <property type="component" value="Unassembled WGS sequence"/>
</dbReference>
<dbReference type="InterPro" id="IPR004469">
    <property type="entry name" value="PSP"/>
</dbReference>
<comment type="caution">
    <text evidence="13">The sequence shown here is derived from an EMBL/GenBank/DDBJ whole genome shotgun (WGS) entry which is preliminary data.</text>
</comment>
<comment type="cofactor">
    <cofactor evidence="1">
        <name>Mg(2+)</name>
        <dbReference type="ChEBI" id="CHEBI:18420"/>
    </cofactor>
</comment>
<evidence type="ECO:0000256" key="2">
    <source>
        <dbReference type="ARBA" id="ARBA00005135"/>
    </source>
</evidence>
<comment type="pathway">
    <text evidence="2">Amino-acid biosynthesis; L-serine biosynthesis; L-serine from 3-phospho-D-glycerate: step 3/3.</text>
</comment>
<dbReference type="UniPathway" id="UPA00135">
    <property type="reaction ID" value="UER00198"/>
</dbReference>
<evidence type="ECO:0000256" key="4">
    <source>
        <dbReference type="ARBA" id="ARBA00012640"/>
    </source>
</evidence>
<dbReference type="Gene3D" id="3.40.50.1000">
    <property type="entry name" value="HAD superfamily/HAD-like"/>
    <property type="match status" value="1"/>
</dbReference>
<evidence type="ECO:0000256" key="11">
    <source>
        <dbReference type="ARBA" id="ARBA00031693"/>
    </source>
</evidence>
<comment type="similarity">
    <text evidence="3">Belongs to the HAD-like hydrolase superfamily. SerB family.</text>
</comment>
<evidence type="ECO:0000256" key="7">
    <source>
        <dbReference type="ARBA" id="ARBA00022723"/>
    </source>
</evidence>
<dbReference type="InterPro" id="IPR023214">
    <property type="entry name" value="HAD_sf"/>
</dbReference>
<keyword evidence="14" id="KW-1185">Reference proteome</keyword>
<dbReference type="Gene3D" id="1.10.150.210">
    <property type="entry name" value="Phosphoserine phosphatase, domain 2"/>
    <property type="match status" value="1"/>
</dbReference>
<keyword evidence="10" id="KW-0718">Serine biosynthesis</keyword>
<feature type="active site" description="Proton donor" evidence="12">
    <location>
        <position position="22"/>
    </location>
</feature>
<evidence type="ECO:0000256" key="12">
    <source>
        <dbReference type="PIRSR" id="PIRSR604469-1"/>
    </source>
</evidence>
<proteinExistence type="inferred from homology"/>
<dbReference type="GO" id="GO:0005737">
    <property type="term" value="C:cytoplasm"/>
    <property type="evidence" value="ECO:0007669"/>
    <property type="project" value="TreeGrafter"/>
</dbReference>
<name>A0A2J7R7G0_9NEOP</name>
<dbReference type="InParanoid" id="A0A2J7R7G0"/>
<dbReference type="Pfam" id="PF00702">
    <property type="entry name" value="Hydrolase"/>
    <property type="match status" value="1"/>
</dbReference>
<gene>
    <name evidence="13" type="primary">PSPH_3</name>
    <name evidence="13" type="ORF">B7P43_G11159</name>
</gene>
<dbReference type="NCBIfam" id="TIGR00338">
    <property type="entry name" value="serB"/>
    <property type="match status" value="1"/>
</dbReference>
<organism evidence="13 14">
    <name type="scientific">Cryptotermes secundus</name>
    <dbReference type="NCBI Taxonomy" id="105785"/>
    <lineage>
        <taxon>Eukaryota</taxon>
        <taxon>Metazoa</taxon>
        <taxon>Ecdysozoa</taxon>
        <taxon>Arthropoda</taxon>
        <taxon>Hexapoda</taxon>
        <taxon>Insecta</taxon>
        <taxon>Pterygota</taxon>
        <taxon>Neoptera</taxon>
        <taxon>Polyneoptera</taxon>
        <taxon>Dictyoptera</taxon>
        <taxon>Blattodea</taxon>
        <taxon>Blattoidea</taxon>
        <taxon>Termitoidae</taxon>
        <taxon>Kalotermitidae</taxon>
        <taxon>Cryptotermitinae</taxon>
        <taxon>Cryptotermes</taxon>
    </lineage>
</organism>
<evidence type="ECO:0000256" key="5">
    <source>
        <dbReference type="ARBA" id="ARBA00015196"/>
    </source>
</evidence>
<keyword evidence="6" id="KW-0028">Amino-acid biosynthesis</keyword>
<evidence type="ECO:0000256" key="1">
    <source>
        <dbReference type="ARBA" id="ARBA00001946"/>
    </source>
</evidence>
<dbReference type="NCBIfam" id="TIGR01488">
    <property type="entry name" value="HAD-SF-IB"/>
    <property type="match status" value="1"/>
</dbReference>
<dbReference type="EC" id="3.1.3.3" evidence="4"/>
<sequence length="250" mass="27540">MAAGEEVRAIWKIADAVCFDVDSTVIQEEAIDELAKFCGKGDQVAKITKEAMKGSLSFQQAFARRLEIIKPQMNQIRDFIRTKPPRLTPGIKRLVEVLHQRSVPVYLISGGLRGVITPVALELNIPLQNVYANRLKFFFNGEFAGFDENEPTSRNGGKAEVIRMLKEKHGYSNVVLIGDGATDLEASPPADAFIGYGGNVIREEVKSKAKCCYLSLSDFTVNPIYTSQVGSCLTSYQGDLGFKAEPRDLS</sequence>
<dbReference type="FunCoup" id="A0A2J7R7G0">
    <property type="interactions" value="449"/>
</dbReference>
<dbReference type="OrthoDB" id="27226at2759"/>
<dbReference type="PANTHER" id="PTHR43344:SF2">
    <property type="entry name" value="PHOSPHOSERINE PHOSPHATASE"/>
    <property type="match status" value="1"/>
</dbReference>
<dbReference type="InterPro" id="IPR036412">
    <property type="entry name" value="HAD-like_sf"/>
</dbReference>